<reference evidence="1 2" key="1">
    <citation type="journal article" date="2009" name="Science">
        <title>Green evolution and dynamic adaptations revealed by genomes of the marine picoeukaryotes Micromonas.</title>
        <authorList>
            <person name="Worden A.Z."/>
            <person name="Lee J.H."/>
            <person name="Mock T."/>
            <person name="Rouze P."/>
            <person name="Simmons M.P."/>
            <person name="Aerts A.L."/>
            <person name="Allen A.E."/>
            <person name="Cuvelier M.L."/>
            <person name="Derelle E."/>
            <person name="Everett M.V."/>
            <person name="Foulon E."/>
            <person name="Grimwood J."/>
            <person name="Gundlach H."/>
            <person name="Henrissat B."/>
            <person name="Napoli C."/>
            <person name="McDonald S.M."/>
            <person name="Parker M.S."/>
            <person name="Rombauts S."/>
            <person name="Salamov A."/>
            <person name="Von Dassow P."/>
            <person name="Badger J.H."/>
            <person name="Coutinho P.M."/>
            <person name="Demir E."/>
            <person name="Dubchak I."/>
            <person name="Gentemann C."/>
            <person name="Eikrem W."/>
            <person name="Gready J.E."/>
            <person name="John U."/>
            <person name="Lanier W."/>
            <person name="Lindquist E.A."/>
            <person name="Lucas S."/>
            <person name="Mayer K.F."/>
            <person name="Moreau H."/>
            <person name="Not F."/>
            <person name="Otillar R."/>
            <person name="Panaud O."/>
            <person name="Pangilinan J."/>
            <person name="Paulsen I."/>
            <person name="Piegu B."/>
            <person name="Poliakov A."/>
            <person name="Robbens S."/>
            <person name="Schmutz J."/>
            <person name="Toulza E."/>
            <person name="Wyss T."/>
            <person name="Zelensky A."/>
            <person name="Zhou K."/>
            <person name="Armbrust E.V."/>
            <person name="Bhattacharya D."/>
            <person name="Goodenough U.W."/>
            <person name="Van de Peer Y."/>
            <person name="Grigoriev I.V."/>
        </authorList>
    </citation>
    <scope>NUCLEOTIDE SEQUENCE [LARGE SCALE GENOMIC DNA]</scope>
    <source>
        <strain evidence="1 2">CCMP1545</strain>
    </source>
</reference>
<sequence length="125" mass="13318">MREILEIVVETGSAPIDSGDGKKAAAGGGVSLHFHFEKDDDAKKENAASPTAAVLKRMMPAMPRRLFNRVQAACADVEAAMGVVAERRVNFADAGAERRRLRGSKDASLAVDACKACEALIDWCS</sequence>
<dbReference type="KEGG" id="mpp:MICPUCDRAFT_51370"/>
<name>C1N1E4_MICPC</name>
<gene>
    <name evidence="1" type="ORF">MICPUCDRAFT_51370</name>
</gene>
<protein>
    <submittedName>
        <fullName evidence="1">Predicted protein</fullName>
    </submittedName>
</protein>
<organism evidence="2">
    <name type="scientific">Micromonas pusilla (strain CCMP1545)</name>
    <name type="common">Picoplanktonic green alga</name>
    <dbReference type="NCBI Taxonomy" id="564608"/>
    <lineage>
        <taxon>Eukaryota</taxon>
        <taxon>Viridiplantae</taxon>
        <taxon>Chlorophyta</taxon>
        <taxon>Mamiellophyceae</taxon>
        <taxon>Mamiellales</taxon>
        <taxon>Mamiellaceae</taxon>
        <taxon>Micromonas</taxon>
    </lineage>
</organism>
<accession>C1N1E4</accession>
<keyword evidence="2" id="KW-1185">Reference proteome</keyword>
<dbReference type="AlphaFoldDB" id="C1N1E4"/>
<dbReference type="EMBL" id="GG663744">
    <property type="protein sequence ID" value="EEH54179.1"/>
    <property type="molecule type" value="Genomic_DNA"/>
</dbReference>
<dbReference type="GeneID" id="9686989"/>
<proteinExistence type="predicted"/>
<evidence type="ECO:0000313" key="1">
    <source>
        <dbReference type="EMBL" id="EEH54179.1"/>
    </source>
</evidence>
<dbReference type="RefSeq" id="XP_003061549.1">
    <property type="nucleotide sequence ID" value="XM_003061503.1"/>
</dbReference>
<dbReference type="Proteomes" id="UP000001876">
    <property type="component" value="Unassembled WGS sequence"/>
</dbReference>
<evidence type="ECO:0000313" key="2">
    <source>
        <dbReference type="Proteomes" id="UP000001876"/>
    </source>
</evidence>